<keyword evidence="2" id="KW-0963">Cytoplasm</keyword>
<dbReference type="KEGG" id="vhl:BME96_13420"/>
<keyword evidence="4" id="KW-0143">Chaperone</keyword>
<evidence type="ECO:0000313" key="11">
    <source>
        <dbReference type="Proteomes" id="UP000621631"/>
    </source>
</evidence>
<proteinExistence type="inferred from homology"/>
<keyword evidence="9" id="KW-0966">Cell projection</keyword>
<evidence type="ECO:0000256" key="6">
    <source>
        <dbReference type="ARBA" id="ARBA00093785"/>
    </source>
</evidence>
<evidence type="ECO:0000313" key="9">
    <source>
        <dbReference type="EMBL" id="MBD1223214.1"/>
    </source>
</evidence>
<evidence type="ECO:0000256" key="3">
    <source>
        <dbReference type="ARBA" id="ARBA00022795"/>
    </source>
</evidence>
<reference evidence="8 10" key="1">
    <citation type="submission" date="2016-11" db="EMBL/GenBank/DDBJ databases">
        <title>Complete genome sequencing of Virgibacillus halodenitrificans PDB-F2.</title>
        <authorList>
            <person name="Sun Z."/>
            <person name="Zhou Y."/>
            <person name="Li H."/>
        </authorList>
    </citation>
    <scope>NUCLEOTIDE SEQUENCE [LARGE SCALE GENOMIC DNA]</scope>
    <source>
        <strain evidence="8 10">PDB-F2</strain>
    </source>
</reference>
<evidence type="ECO:0000313" key="8">
    <source>
        <dbReference type="EMBL" id="APC49134.1"/>
    </source>
</evidence>
<comment type="function">
    <text evidence="5">May act as an export chaperone for the filament capping protein FliD.</text>
</comment>
<dbReference type="GeneID" id="71515405"/>
<evidence type="ECO:0000313" key="10">
    <source>
        <dbReference type="Proteomes" id="UP000182945"/>
    </source>
</evidence>
<comment type="subcellular location">
    <subcellularLocation>
        <location evidence="1">Cytoplasm</location>
        <location evidence="1">Cytosol</location>
    </subcellularLocation>
</comment>
<comment type="similarity">
    <text evidence="6">Belongs to the bacillales FliT family.</text>
</comment>
<organism evidence="8 10">
    <name type="scientific">Virgibacillus halodenitrificans</name>
    <name type="common">Bacillus halodenitrificans</name>
    <dbReference type="NCBI Taxonomy" id="1482"/>
    <lineage>
        <taxon>Bacteria</taxon>
        <taxon>Bacillati</taxon>
        <taxon>Bacillota</taxon>
        <taxon>Bacilli</taxon>
        <taxon>Bacillales</taxon>
        <taxon>Bacillaceae</taxon>
        <taxon>Virgibacillus</taxon>
    </lineage>
</organism>
<evidence type="ECO:0000256" key="5">
    <source>
        <dbReference type="ARBA" id="ARBA00093765"/>
    </source>
</evidence>
<keyword evidence="11" id="KW-1185">Reference proteome</keyword>
<sequence length="117" mass="14034">MNRLEVLFEQTEQLQDVLNQERNHKNRAEIIEQVNQLIEKRDESLTDIKPPYTKEEELLGKKLVQLNTEIEQLMQEIFTELKAEIQQVKKQKRTNRKYINPYEKVNSSDAMFLDSKK</sequence>
<evidence type="ECO:0000256" key="2">
    <source>
        <dbReference type="ARBA" id="ARBA00022490"/>
    </source>
</evidence>
<keyword evidence="3" id="KW-1005">Bacterial flagellum biogenesis</keyword>
<evidence type="ECO:0000256" key="1">
    <source>
        <dbReference type="ARBA" id="ARBA00004514"/>
    </source>
</evidence>
<gene>
    <name evidence="8" type="ORF">BME96_13420</name>
    <name evidence="9" type="ORF">IC602_11465</name>
</gene>
<name>A0AAC9NLX3_VIRHA</name>
<dbReference type="AlphaFoldDB" id="A0AAC9NLX3"/>
<dbReference type="Proteomes" id="UP000621631">
    <property type="component" value="Unassembled WGS sequence"/>
</dbReference>
<reference evidence="9 11" key="2">
    <citation type="submission" date="2020-09" db="EMBL/GenBank/DDBJ databases">
        <title>Draft Genome Sequences of Oil-Oxidizing Bacteria Halomonas titanicae, Marinobacter lutaoensis, and Virgibacillus halodenitrificans Isolated from Highly Saline Environments.</title>
        <authorList>
            <person name="Grouzdev D.S."/>
            <person name="Sokolova D.S."/>
            <person name="Semenova E.M."/>
            <person name="Borzenkov I.A."/>
            <person name="Bidzhieva S.K."/>
            <person name="Poltaraus A.B."/>
            <person name="Nazina T.N."/>
        </authorList>
    </citation>
    <scope>NUCLEOTIDE SEQUENCE [LARGE SCALE GENOMIC DNA]</scope>
    <source>
        <strain evidence="9 11">VKM B-3472D</strain>
    </source>
</reference>
<evidence type="ECO:0000256" key="4">
    <source>
        <dbReference type="ARBA" id="ARBA00023186"/>
    </source>
</evidence>
<dbReference type="Proteomes" id="UP000182945">
    <property type="component" value="Chromosome"/>
</dbReference>
<protein>
    <recommendedName>
        <fullName evidence="7">Flagellar protein FliT</fullName>
    </recommendedName>
</protein>
<keyword evidence="9" id="KW-0282">Flagellum</keyword>
<dbReference type="EMBL" id="JACWEZ010000006">
    <property type="protein sequence ID" value="MBD1223214.1"/>
    <property type="molecule type" value="Genomic_DNA"/>
</dbReference>
<dbReference type="InterPro" id="IPR008622">
    <property type="entry name" value="FliT"/>
</dbReference>
<dbReference type="RefSeq" id="WP_071649316.1">
    <property type="nucleotide sequence ID" value="NZ_CP017962.1"/>
</dbReference>
<evidence type="ECO:0000256" key="7">
    <source>
        <dbReference type="ARBA" id="ARBA00093797"/>
    </source>
</evidence>
<accession>A0AAC9NLX3</accession>
<dbReference type="Pfam" id="PF05400">
    <property type="entry name" value="FliT"/>
    <property type="match status" value="1"/>
</dbReference>
<keyword evidence="9" id="KW-0969">Cilium</keyword>
<dbReference type="EMBL" id="CP017962">
    <property type="protein sequence ID" value="APC49134.1"/>
    <property type="molecule type" value="Genomic_DNA"/>
</dbReference>